<keyword evidence="4" id="KW-0597">Phosphoprotein</keyword>
<dbReference type="Pfam" id="PF00512">
    <property type="entry name" value="HisKA"/>
    <property type="match status" value="1"/>
</dbReference>
<dbReference type="SMART" id="SM00387">
    <property type="entry name" value="HATPase_c"/>
    <property type="match status" value="1"/>
</dbReference>
<evidence type="ECO:0000259" key="14">
    <source>
        <dbReference type="PROSITE" id="PS50885"/>
    </source>
</evidence>
<dbReference type="InterPro" id="IPR005467">
    <property type="entry name" value="His_kinase_dom"/>
</dbReference>
<feature type="domain" description="HAMP" evidence="14">
    <location>
        <begin position="175"/>
        <end position="227"/>
    </location>
</feature>
<evidence type="ECO:0000256" key="10">
    <source>
        <dbReference type="ARBA" id="ARBA00022989"/>
    </source>
</evidence>
<name>A0AA44CE67_9HYPH</name>
<dbReference type="InterPro" id="IPR003660">
    <property type="entry name" value="HAMP_dom"/>
</dbReference>
<dbReference type="Gene3D" id="1.20.5.1040">
    <property type="entry name" value="Sensor protein qsec"/>
    <property type="match status" value="1"/>
</dbReference>
<evidence type="ECO:0000256" key="9">
    <source>
        <dbReference type="ARBA" id="ARBA00022840"/>
    </source>
</evidence>
<dbReference type="InterPro" id="IPR003594">
    <property type="entry name" value="HATPase_dom"/>
</dbReference>
<evidence type="ECO:0000256" key="6">
    <source>
        <dbReference type="ARBA" id="ARBA00022692"/>
    </source>
</evidence>
<dbReference type="PROSITE" id="PS50885">
    <property type="entry name" value="HAMP"/>
    <property type="match status" value="1"/>
</dbReference>
<dbReference type="Pfam" id="PF08521">
    <property type="entry name" value="2CSK_N"/>
    <property type="match status" value="1"/>
</dbReference>
<dbReference type="PROSITE" id="PS50109">
    <property type="entry name" value="HIS_KIN"/>
    <property type="match status" value="1"/>
</dbReference>
<dbReference type="CDD" id="cd00082">
    <property type="entry name" value="HisKA"/>
    <property type="match status" value="1"/>
</dbReference>
<evidence type="ECO:0000256" key="2">
    <source>
        <dbReference type="ARBA" id="ARBA00004141"/>
    </source>
</evidence>
<dbReference type="SMART" id="SM00388">
    <property type="entry name" value="HisKA"/>
    <property type="match status" value="1"/>
</dbReference>
<dbReference type="EC" id="2.7.13.3" evidence="3"/>
<dbReference type="SUPFAM" id="SSF47384">
    <property type="entry name" value="Homodimeric domain of signal transducing histidine kinase"/>
    <property type="match status" value="1"/>
</dbReference>
<evidence type="ECO:0000256" key="1">
    <source>
        <dbReference type="ARBA" id="ARBA00000085"/>
    </source>
</evidence>
<comment type="catalytic activity">
    <reaction evidence="1">
        <text>ATP + protein L-histidine = ADP + protein N-phospho-L-histidine.</text>
        <dbReference type="EC" id="2.7.13.3"/>
    </reaction>
</comment>
<accession>A0AA44CE67</accession>
<keyword evidence="6 12" id="KW-0812">Transmembrane</keyword>
<feature type="domain" description="Histidine kinase" evidence="13">
    <location>
        <begin position="235"/>
        <end position="442"/>
    </location>
</feature>
<dbReference type="Gene3D" id="1.10.287.130">
    <property type="match status" value="1"/>
</dbReference>
<dbReference type="PANTHER" id="PTHR45436:SF14">
    <property type="entry name" value="SENSOR PROTEIN QSEC"/>
    <property type="match status" value="1"/>
</dbReference>
<keyword evidence="11" id="KW-0902">Two-component regulatory system</keyword>
<dbReference type="InterPro" id="IPR036097">
    <property type="entry name" value="HisK_dim/P_sf"/>
</dbReference>
<dbReference type="Proteomes" id="UP001155840">
    <property type="component" value="Unassembled WGS sequence"/>
</dbReference>
<gene>
    <name evidence="15" type="ORF">G8E10_19075</name>
</gene>
<dbReference type="InterPro" id="IPR013727">
    <property type="entry name" value="2CSK_N"/>
</dbReference>
<evidence type="ECO:0000256" key="4">
    <source>
        <dbReference type="ARBA" id="ARBA00022553"/>
    </source>
</evidence>
<comment type="subcellular location">
    <subcellularLocation>
        <location evidence="2">Membrane</location>
        <topology evidence="2">Multi-pass membrane protein</topology>
    </subcellularLocation>
</comment>
<dbReference type="InterPro" id="IPR003661">
    <property type="entry name" value="HisK_dim/P_dom"/>
</dbReference>
<dbReference type="InterPro" id="IPR050428">
    <property type="entry name" value="TCS_sensor_his_kinase"/>
</dbReference>
<keyword evidence="7" id="KW-0547">Nucleotide-binding</keyword>
<evidence type="ECO:0000256" key="5">
    <source>
        <dbReference type="ARBA" id="ARBA00022679"/>
    </source>
</evidence>
<evidence type="ECO:0000313" key="16">
    <source>
        <dbReference type="Proteomes" id="UP001155840"/>
    </source>
</evidence>
<dbReference type="Pfam" id="PF02518">
    <property type="entry name" value="HATPase_c"/>
    <property type="match status" value="1"/>
</dbReference>
<dbReference type="Gene3D" id="3.30.565.10">
    <property type="entry name" value="Histidine kinase-like ATPase, C-terminal domain"/>
    <property type="match status" value="1"/>
</dbReference>
<sequence length="442" mass="48600">MTKRTSITRPLMLSLTGMLAAFWLVALGLGVLVMRHELDEVFDSALQETAERLLALTIDDLELRQQADSLEIASLNRSGRREYLVYQVRDPSGRLLLKSDDAPSDIIQPEMSKGFSDTTRYRVFTSVSPDGKLILQVADRFSDRREAVRESAVTMLIPLLLLIPASIVSIWLVIGRALKPIGALRQSIATKDGGNMASLEEAHLPEELKPIAHSVNLLLERLRNAFAAEREFTANSAHELRTPIAGALAQTQRLVEELPNGPGRVRALKIERALHDLGRLAEKLLQLARAESGIGSKETEVDLLQILDLVVLDVQRGMSLDRKLEFRRPASQSLVRLVDADAFGIVMRNLIENALLHGDPRFPVVVDVAGDRSISVVNGCEVVADHELSDLKNRFHRGRTSASGSGLGLAIADRIVIEMGGKLTLFSPARGRTDGFEALVEL</sequence>
<dbReference type="SUPFAM" id="SSF55874">
    <property type="entry name" value="ATPase domain of HSP90 chaperone/DNA topoisomerase II/histidine kinase"/>
    <property type="match status" value="1"/>
</dbReference>
<keyword evidence="10 12" id="KW-1133">Transmembrane helix</keyword>
<dbReference type="PANTHER" id="PTHR45436">
    <property type="entry name" value="SENSOR HISTIDINE KINASE YKOH"/>
    <property type="match status" value="1"/>
</dbReference>
<dbReference type="GO" id="GO:0000155">
    <property type="term" value="F:phosphorelay sensor kinase activity"/>
    <property type="evidence" value="ECO:0007669"/>
    <property type="project" value="InterPro"/>
</dbReference>
<evidence type="ECO:0000313" key="15">
    <source>
        <dbReference type="EMBL" id="NHT77807.1"/>
    </source>
</evidence>
<protein>
    <recommendedName>
        <fullName evidence="3">histidine kinase</fullName>
        <ecNumber evidence="3">2.7.13.3</ecNumber>
    </recommendedName>
</protein>
<dbReference type="GO" id="GO:0005524">
    <property type="term" value="F:ATP binding"/>
    <property type="evidence" value="ECO:0007669"/>
    <property type="project" value="UniProtKB-KW"/>
</dbReference>
<keyword evidence="12" id="KW-0472">Membrane</keyword>
<comment type="caution">
    <text evidence="15">The sequence shown here is derived from an EMBL/GenBank/DDBJ whole genome shotgun (WGS) entry which is preliminary data.</text>
</comment>
<organism evidence="15 16">
    <name type="scientific">Ferranicluibacter rubi</name>
    <dbReference type="NCBI Taxonomy" id="2715133"/>
    <lineage>
        <taxon>Bacteria</taxon>
        <taxon>Pseudomonadati</taxon>
        <taxon>Pseudomonadota</taxon>
        <taxon>Alphaproteobacteria</taxon>
        <taxon>Hyphomicrobiales</taxon>
        <taxon>Rhizobiaceae</taxon>
        <taxon>Ferranicluibacter</taxon>
    </lineage>
</organism>
<evidence type="ECO:0000259" key="13">
    <source>
        <dbReference type="PROSITE" id="PS50109"/>
    </source>
</evidence>
<keyword evidence="9" id="KW-0067">ATP-binding</keyword>
<dbReference type="GO" id="GO:0005886">
    <property type="term" value="C:plasma membrane"/>
    <property type="evidence" value="ECO:0007669"/>
    <property type="project" value="TreeGrafter"/>
</dbReference>
<dbReference type="AlphaFoldDB" id="A0AA44CE67"/>
<evidence type="ECO:0000256" key="3">
    <source>
        <dbReference type="ARBA" id="ARBA00012438"/>
    </source>
</evidence>
<keyword evidence="8 15" id="KW-0418">Kinase</keyword>
<evidence type="ECO:0000256" key="7">
    <source>
        <dbReference type="ARBA" id="ARBA00022741"/>
    </source>
</evidence>
<feature type="transmembrane region" description="Helical" evidence="12">
    <location>
        <begin position="152"/>
        <end position="174"/>
    </location>
</feature>
<feature type="transmembrane region" description="Helical" evidence="12">
    <location>
        <begin position="12"/>
        <end position="34"/>
    </location>
</feature>
<proteinExistence type="predicted"/>
<evidence type="ECO:0000256" key="8">
    <source>
        <dbReference type="ARBA" id="ARBA00022777"/>
    </source>
</evidence>
<dbReference type="CDD" id="cd00075">
    <property type="entry name" value="HATPase"/>
    <property type="match status" value="1"/>
</dbReference>
<dbReference type="InterPro" id="IPR036890">
    <property type="entry name" value="HATPase_C_sf"/>
</dbReference>
<dbReference type="EMBL" id="JAANCM010000010">
    <property type="protein sequence ID" value="NHT77807.1"/>
    <property type="molecule type" value="Genomic_DNA"/>
</dbReference>
<evidence type="ECO:0000256" key="12">
    <source>
        <dbReference type="SAM" id="Phobius"/>
    </source>
</evidence>
<reference evidence="15" key="1">
    <citation type="submission" date="2020-03" db="EMBL/GenBank/DDBJ databases">
        <title>Ferranicluibacter endophyticum gen. nov., sp. nov., a new genus isolated from Rubus ulmifolius Schott. stem.</title>
        <authorList>
            <person name="Roca-Couso R."/>
            <person name="Flores-Felix J.D."/>
            <person name="Igual J.M."/>
            <person name="Rivas R."/>
        </authorList>
    </citation>
    <scope>NUCLEOTIDE SEQUENCE</scope>
    <source>
        <strain evidence="15">CRRU44</strain>
    </source>
</reference>
<keyword evidence="5" id="KW-0808">Transferase</keyword>
<keyword evidence="16" id="KW-1185">Reference proteome</keyword>
<evidence type="ECO:0000256" key="11">
    <source>
        <dbReference type="ARBA" id="ARBA00023012"/>
    </source>
</evidence>